<dbReference type="EMBL" id="FMYV01000009">
    <property type="protein sequence ID" value="SDC84125.1"/>
    <property type="molecule type" value="Genomic_DNA"/>
</dbReference>
<dbReference type="Proteomes" id="UP000199322">
    <property type="component" value="Unassembled WGS sequence"/>
</dbReference>
<proteinExistence type="predicted"/>
<dbReference type="AlphaFoldDB" id="A0A1G6PXM2"/>
<evidence type="ECO:0000313" key="2">
    <source>
        <dbReference type="Proteomes" id="UP000199322"/>
    </source>
</evidence>
<dbReference type="STRING" id="28234.SAMN04488588_1914"/>
<sequence>MRKSVLLILTVLFGVSLVFSFGYSSWANWNDTSNSLDENLKTYNLTITEIDTSRPLAMAEDSSGKEYVVNFGLLLNKYSTIPVKTGQTIQINGQIEQNFFSTDVIFAVEASINDESYFIDYNDSNYYGNYGNCGFGPGYNRNRGFGGYNGYGHGMMNW</sequence>
<dbReference type="RefSeq" id="WP_091405318.1">
    <property type="nucleotide sequence ID" value="NZ_FMYV01000009.1"/>
</dbReference>
<reference evidence="1 2" key="1">
    <citation type="submission" date="2016-10" db="EMBL/GenBank/DDBJ databases">
        <authorList>
            <person name="de Groot N.N."/>
        </authorList>
    </citation>
    <scope>NUCLEOTIDE SEQUENCE [LARGE SCALE GENOMIC DNA]</scope>
    <source>
        <strain evidence="1 2">WG14</strain>
    </source>
</reference>
<name>A0A1G6PXM2_9BACT</name>
<organism evidence="1 2">
    <name type="scientific">Geotoga petraea</name>
    <dbReference type="NCBI Taxonomy" id="28234"/>
    <lineage>
        <taxon>Bacteria</taxon>
        <taxon>Thermotogati</taxon>
        <taxon>Thermotogota</taxon>
        <taxon>Thermotogae</taxon>
        <taxon>Petrotogales</taxon>
        <taxon>Petrotogaceae</taxon>
        <taxon>Geotoga</taxon>
    </lineage>
</organism>
<protein>
    <submittedName>
        <fullName evidence="1">Uncharacterized protein</fullName>
    </submittedName>
</protein>
<evidence type="ECO:0000313" key="1">
    <source>
        <dbReference type="EMBL" id="SDC84125.1"/>
    </source>
</evidence>
<accession>A0A1G6PXM2</accession>
<gene>
    <name evidence="1" type="ORF">SAMN04488588_1914</name>
</gene>
<keyword evidence="2" id="KW-1185">Reference proteome</keyword>